<dbReference type="CDD" id="cd00093">
    <property type="entry name" value="HTH_XRE"/>
    <property type="match status" value="1"/>
</dbReference>
<dbReference type="GO" id="GO:0003677">
    <property type="term" value="F:DNA binding"/>
    <property type="evidence" value="ECO:0007669"/>
    <property type="project" value="InterPro"/>
</dbReference>
<feature type="compositionally biased region" description="Polar residues" evidence="1">
    <location>
        <begin position="220"/>
        <end position="232"/>
    </location>
</feature>
<keyword evidence="2" id="KW-1133">Transmembrane helix</keyword>
<dbReference type="InterPro" id="IPR001387">
    <property type="entry name" value="Cro/C1-type_HTH"/>
</dbReference>
<feature type="region of interest" description="Disordered" evidence="1">
    <location>
        <begin position="156"/>
        <end position="232"/>
    </location>
</feature>
<dbReference type="PANTHER" id="PTHR34475">
    <property type="match status" value="1"/>
</dbReference>
<keyword evidence="2" id="KW-0812">Transmembrane</keyword>
<dbReference type="InterPro" id="IPR010982">
    <property type="entry name" value="Lambda_DNA-bd_dom_sf"/>
</dbReference>
<feature type="region of interest" description="Disordered" evidence="1">
    <location>
        <begin position="1"/>
        <end position="32"/>
    </location>
</feature>
<dbReference type="EMBL" id="MDHN01000028">
    <property type="protein sequence ID" value="OFC70642.1"/>
    <property type="molecule type" value="Genomic_DNA"/>
</dbReference>
<proteinExistence type="predicted"/>
<evidence type="ECO:0000313" key="4">
    <source>
        <dbReference type="EMBL" id="OFC70642.1"/>
    </source>
</evidence>
<dbReference type="NCBIfam" id="NF008109">
    <property type="entry name" value="PRK10856.1"/>
    <property type="match status" value="1"/>
</dbReference>
<evidence type="ECO:0000256" key="2">
    <source>
        <dbReference type="SAM" id="Phobius"/>
    </source>
</evidence>
<evidence type="ECO:0000313" key="5">
    <source>
        <dbReference type="Proteomes" id="UP000175691"/>
    </source>
</evidence>
<keyword evidence="2" id="KW-0472">Membrane</keyword>
<dbReference type="InterPro" id="IPR050400">
    <property type="entry name" value="Bact_Cytoskel_RodZ"/>
</dbReference>
<dbReference type="Gene3D" id="1.10.260.40">
    <property type="entry name" value="lambda repressor-like DNA-binding domains"/>
    <property type="match status" value="1"/>
</dbReference>
<evidence type="ECO:0000256" key="1">
    <source>
        <dbReference type="SAM" id="MobiDB-lite"/>
    </source>
</evidence>
<sequence length="329" mass="36106">MSSKESQVDEQNTESRPTPGEMLRNAREKAGLSQQKMADKIFLKLKNIKDIENDHLDDTMSATFAKGYVRMYAKQLGLDENVVLAEFNRIHTTTKPPAKLQSFSKRVAKQAHDDRWMMVTWVILFLLLAAFVTWWYQQSDIGSVLDNDTTEETQNTVVMPSQQRNMPEVAANAPTEPESSSTEPAISTESASFDTVNQPAAAQANSAETDAPEQDAADSIDTNETAVSDAVTQSQEVAVETLNETYSDVVDLVFTFDEDCWINIEDATGEAIAYGVKAAGRVMPVSGQAPFKVTLGAPEGVSITFDGEAVDISAFQNGRIARFSLPMQD</sequence>
<feature type="transmembrane region" description="Helical" evidence="2">
    <location>
        <begin position="116"/>
        <end position="136"/>
    </location>
</feature>
<dbReference type="PROSITE" id="PS50943">
    <property type="entry name" value="HTH_CROC1"/>
    <property type="match status" value="1"/>
</dbReference>
<dbReference type="InterPro" id="IPR025194">
    <property type="entry name" value="RodZ-like_C"/>
</dbReference>
<dbReference type="Proteomes" id="UP000175691">
    <property type="component" value="Unassembled WGS sequence"/>
</dbReference>
<dbReference type="AlphaFoldDB" id="A0A1E7ZAZ2"/>
<dbReference type="STRING" id="1656094.BFC18_12895"/>
<dbReference type="SUPFAM" id="SSF47413">
    <property type="entry name" value="lambda repressor-like DNA-binding domains"/>
    <property type="match status" value="1"/>
</dbReference>
<accession>A0A1E7ZAZ2</accession>
<organism evidence="4 5">
    <name type="scientific">Alteromonas confluentis</name>
    <dbReference type="NCBI Taxonomy" id="1656094"/>
    <lineage>
        <taxon>Bacteria</taxon>
        <taxon>Pseudomonadati</taxon>
        <taxon>Pseudomonadota</taxon>
        <taxon>Gammaproteobacteria</taxon>
        <taxon>Alteromonadales</taxon>
        <taxon>Alteromonadaceae</taxon>
        <taxon>Alteromonas/Salinimonas group</taxon>
        <taxon>Alteromonas</taxon>
    </lineage>
</organism>
<dbReference type="RefSeq" id="WP_070125715.1">
    <property type="nucleotide sequence ID" value="NZ_MDHN01000028.1"/>
</dbReference>
<dbReference type="OrthoDB" id="9790252at2"/>
<evidence type="ECO:0000259" key="3">
    <source>
        <dbReference type="PROSITE" id="PS50943"/>
    </source>
</evidence>
<dbReference type="Pfam" id="PF13413">
    <property type="entry name" value="HTH_25"/>
    <property type="match status" value="1"/>
</dbReference>
<dbReference type="Pfam" id="PF13464">
    <property type="entry name" value="RodZ_C"/>
    <property type="match status" value="1"/>
</dbReference>
<keyword evidence="5" id="KW-1185">Reference proteome</keyword>
<dbReference type="PANTHER" id="PTHR34475:SF1">
    <property type="entry name" value="CYTOSKELETON PROTEIN RODZ"/>
    <property type="match status" value="1"/>
</dbReference>
<feature type="compositionally biased region" description="Polar residues" evidence="1">
    <location>
        <begin position="156"/>
        <end position="165"/>
    </location>
</feature>
<reference evidence="4 5" key="1">
    <citation type="submission" date="2016-08" db="EMBL/GenBank/DDBJ databases">
        <authorList>
            <person name="Seilhamer J.J."/>
        </authorList>
    </citation>
    <scope>NUCLEOTIDE SEQUENCE [LARGE SCALE GENOMIC DNA]</scope>
    <source>
        <strain evidence="4 5">KCTC 42603</strain>
    </source>
</reference>
<feature type="compositionally biased region" description="Polar residues" evidence="1">
    <location>
        <begin position="177"/>
        <end position="208"/>
    </location>
</feature>
<comment type="caution">
    <text evidence="4">The sequence shown here is derived from an EMBL/GenBank/DDBJ whole genome shotgun (WGS) entry which is preliminary data.</text>
</comment>
<name>A0A1E7ZAZ2_9ALTE</name>
<protein>
    <recommendedName>
        <fullName evidence="3">HTH cro/C1-type domain-containing protein</fullName>
    </recommendedName>
</protein>
<gene>
    <name evidence="4" type="ORF">BFC18_12895</name>
</gene>
<feature type="domain" description="HTH cro/C1-type" evidence="3">
    <location>
        <begin position="23"/>
        <end position="54"/>
    </location>
</feature>